<gene>
    <name evidence="1" type="ORF">LEP1GSC202_2122</name>
</gene>
<comment type="caution">
    <text evidence="1">The sequence shown here is derived from an EMBL/GenBank/DDBJ whole genome shotgun (WGS) entry which is preliminary data.</text>
</comment>
<sequence length="170" mass="19795">MKSIWVCFTSILLFGSQITCHRGEPSETKEYQILKDAYLSGHLTVVRSILAGKSKERGLHPKESILYLKSLFYLKEWKEFFLVWKDSKIHPPELVLLYFKVLLLVGEDENVNEAELNQLMDLVMVSPEAILLYLRVKNHKISVSEKKLFLAQVNAFRNTLDVLEKELNRK</sequence>
<proteinExistence type="predicted"/>
<dbReference type="AlphaFoldDB" id="A0A5E8HAX3"/>
<dbReference type="EMBL" id="AOGX02000029">
    <property type="protein sequence ID" value="EOQ87888.1"/>
    <property type="molecule type" value="Genomic_DNA"/>
</dbReference>
<accession>A0A5E8HAX3</accession>
<evidence type="ECO:0000313" key="1">
    <source>
        <dbReference type="EMBL" id="EOQ87888.1"/>
    </source>
</evidence>
<evidence type="ECO:0000313" key="2">
    <source>
        <dbReference type="Proteomes" id="UP000013996"/>
    </source>
</evidence>
<organism evidence="1 2">
    <name type="scientific">Leptospira yanagawae serovar Saopaulo str. Sao Paulo = ATCC 700523</name>
    <dbReference type="NCBI Taxonomy" id="1249483"/>
    <lineage>
        <taxon>Bacteria</taxon>
        <taxon>Pseudomonadati</taxon>
        <taxon>Spirochaetota</taxon>
        <taxon>Spirochaetia</taxon>
        <taxon>Leptospirales</taxon>
        <taxon>Leptospiraceae</taxon>
        <taxon>Leptospira</taxon>
    </lineage>
</organism>
<dbReference type="RefSeq" id="WP_015678542.1">
    <property type="nucleotide sequence ID" value="NZ_AOGX02000029.1"/>
</dbReference>
<name>A0A5E8HAX3_9LEPT</name>
<dbReference type="STRING" id="1249483.LEP1GSC202_2122"/>
<dbReference type="Proteomes" id="UP000013996">
    <property type="component" value="Unassembled WGS sequence"/>
</dbReference>
<protein>
    <submittedName>
        <fullName evidence="1">Uncharacterized protein</fullName>
    </submittedName>
</protein>
<reference evidence="1 2" key="1">
    <citation type="submission" date="2013-04" db="EMBL/GenBank/DDBJ databases">
        <authorList>
            <person name="Harkins D.M."/>
            <person name="Durkin A.S."/>
            <person name="Brinkac L.M."/>
            <person name="Haft D.H."/>
            <person name="Selengut J.D."/>
            <person name="Sanka R."/>
            <person name="DePew J."/>
            <person name="Purushe J."/>
            <person name="Hartskeerl R.A."/>
            <person name="Ahmed A."/>
            <person name="van der Linden H."/>
            <person name="Goris M.G.A."/>
            <person name="Vinetz J.M."/>
            <person name="Sutton G.G."/>
            <person name="Nierman W.C."/>
            <person name="Fouts D.E."/>
        </authorList>
    </citation>
    <scope>NUCLEOTIDE SEQUENCE [LARGE SCALE GENOMIC DNA]</scope>
    <source>
        <strain evidence="1 2">Sao Paulo</strain>
    </source>
</reference>